<dbReference type="Pfam" id="PF00708">
    <property type="entry name" value="Acylphosphatase"/>
    <property type="match status" value="1"/>
</dbReference>
<evidence type="ECO:0000256" key="6">
    <source>
        <dbReference type="ARBA" id="ARBA00022833"/>
    </source>
</evidence>
<comment type="function">
    <text evidence="8">Involved in the maturation of [NiFe] hydrogenases. Along with HypE, it catalyzes the synthesis of the CN ligands of the active site iron of [NiFe]-hydrogenases. HypF functions as a carbamoyl transferase using carbamoylphosphate as a substrate and transferring the carboxamido moiety in an ATP-dependent reaction to the thiolate of the C-terminal cysteine of HypE yielding a protein-S-carboxamide.</text>
</comment>
<dbReference type="PANTHER" id="PTHR42959">
    <property type="entry name" value="CARBAMOYLTRANSFERASE"/>
    <property type="match status" value="1"/>
</dbReference>
<feature type="active site" evidence="9">
    <location>
        <position position="40"/>
    </location>
</feature>
<accession>A0AB33Z3V0</accession>
<dbReference type="InterPro" id="IPR017945">
    <property type="entry name" value="DHBP_synth_RibB-like_a/b_dom"/>
</dbReference>
<evidence type="ECO:0000256" key="8">
    <source>
        <dbReference type="PIRNR" id="PIRNR006256"/>
    </source>
</evidence>
<dbReference type="InterPro" id="IPR006070">
    <property type="entry name" value="Sua5-like_dom"/>
</dbReference>
<dbReference type="Gene3D" id="3.30.420.360">
    <property type="match status" value="1"/>
</dbReference>
<gene>
    <name evidence="12" type="ORF">L196_00960</name>
</gene>
<dbReference type="Pfam" id="PF01300">
    <property type="entry name" value="Sua5_yciO_yrdC"/>
    <property type="match status" value="1"/>
</dbReference>
<evidence type="ECO:0000256" key="9">
    <source>
        <dbReference type="PROSITE-ProRule" id="PRU00520"/>
    </source>
</evidence>
<keyword evidence="9" id="KW-0378">Hydrolase</keyword>
<reference evidence="12 13" key="1">
    <citation type="journal article" date="2013" name="Genome Announc.">
        <title>Genome Sequence of the Pyrene- and Fluoranthene-Degrading Bacterium Cycloclasticus sp. Strain PY97M.</title>
        <authorList>
            <person name="Cui Z."/>
            <person name="Xu G."/>
            <person name="Li Q."/>
            <person name="Gao W."/>
            <person name="Zheng L."/>
        </authorList>
    </citation>
    <scope>NUCLEOTIDE SEQUENCE [LARGE SCALE GENOMIC DNA]</scope>
    <source>
        <strain evidence="12 13">PY97M</strain>
    </source>
</reference>
<dbReference type="NCBIfam" id="TIGR00143">
    <property type="entry name" value="hypF"/>
    <property type="match status" value="1"/>
</dbReference>
<comment type="pathway">
    <text evidence="1 8">Protein modification; [NiFe] hydrogenase maturation.</text>
</comment>
<evidence type="ECO:0000256" key="5">
    <source>
        <dbReference type="ARBA" id="ARBA00022771"/>
    </source>
</evidence>
<dbReference type="GO" id="GO:0016743">
    <property type="term" value="F:carboxyl- or carbamoyltransferase activity"/>
    <property type="evidence" value="ECO:0007669"/>
    <property type="project" value="UniProtKB-UniRule"/>
</dbReference>
<dbReference type="PIRSF" id="PIRSF006256">
    <property type="entry name" value="CMPcnvr_hdrg_mat"/>
    <property type="match status" value="1"/>
</dbReference>
<evidence type="ECO:0000259" key="10">
    <source>
        <dbReference type="PROSITE" id="PS51160"/>
    </source>
</evidence>
<dbReference type="PANTHER" id="PTHR42959:SF1">
    <property type="entry name" value="CARBAMOYLTRANSFERASE HYPF"/>
    <property type="match status" value="1"/>
</dbReference>
<feature type="domain" description="YrdC-like" evidence="11">
    <location>
        <begin position="203"/>
        <end position="389"/>
    </location>
</feature>
<dbReference type="Pfam" id="PF17788">
    <property type="entry name" value="HypF_C"/>
    <property type="match status" value="1"/>
</dbReference>
<proteinExistence type="inferred from homology"/>
<evidence type="ECO:0000256" key="3">
    <source>
        <dbReference type="ARBA" id="ARBA00022598"/>
    </source>
</evidence>
<sequence>MSIQINRKKLQVTGIIQGVGFRPFIYRQASQLALKGWASNTGDGVTVDIEGSPSALEAFIETVQKNPPINSKIESLTITNLPVCGYQQFELRNSAGQQHSMFISPDIATCPTCIDELLDPSNRRYQYAFISCSQCGPRYSIINALPYDRERTAMHTFPLCQACQNEYENPSDRRFHAQTIACPDCGPTVELLSHQGKYLADNITAIKQASAALTKGKIVALKGIGGFQLLANASHQASIEQLRIHKSRPEKPFALMCRDIAQVDTIATPSALEKKLLLSAAAPIVLMDKLIACSTLAEGVAPDNTRIGIMLPCSPLHHLLLRHLPFPLVTTSGNLSNEPIYIDNQLAIDRLANIADLFLIHNRPILRPVDDSVVQTIHNEATLLRAARGYAPVTIKLADNQSTQHPHRPTLAVGGHLKNTFAISKGDYAMISQHNGDLESLESITGFKHNIADLSQLLEYHPELIAQDQHPEYASSLYAKSLHLPTVSVQHHHAHLLSCMAEHAIKPPLLGIICDGNGLGDNSSLWGGEFFTLDPSSNISRIASLRPFSLLGGAIALKEPRRSALAMLWEYMGDKVFSHNSLAPISAFTEEEKALLQAMLNRRINSPRSSSLGRLFDCVASLLDLCQVSSYEGQAAQRLEQCFAATASDDYYRVLWQQDKELARFDWQPLLSDIIDDLNNAVPKPLIACKFHNTLVEMMVDMTHKSGQKRVILSGGSFQNRYLSETLIRRLSALNIKVYWQQKLPCNDGGLALGQLLAAANRGTQNVLGNSR</sequence>
<dbReference type="Gene3D" id="3.30.420.40">
    <property type="match status" value="1"/>
</dbReference>
<dbReference type="PROSITE" id="PS51163">
    <property type="entry name" value="YRDC"/>
    <property type="match status" value="1"/>
</dbReference>
<evidence type="ECO:0000256" key="4">
    <source>
        <dbReference type="ARBA" id="ARBA00022723"/>
    </source>
</evidence>
<keyword evidence="5" id="KW-0863">Zinc-finger</keyword>
<dbReference type="GO" id="GO:0008270">
    <property type="term" value="F:zinc ion binding"/>
    <property type="evidence" value="ECO:0007669"/>
    <property type="project" value="UniProtKB-KW"/>
</dbReference>
<comment type="similarity">
    <text evidence="2 8">Belongs to the carbamoyltransferase HypF family.</text>
</comment>
<dbReference type="InterPro" id="IPR011125">
    <property type="entry name" value="Znf_HypF"/>
</dbReference>
<comment type="catalytic activity">
    <reaction evidence="9">
        <text>an acyl phosphate + H2O = a carboxylate + phosphate + H(+)</text>
        <dbReference type="Rhea" id="RHEA:14965"/>
        <dbReference type="ChEBI" id="CHEBI:15377"/>
        <dbReference type="ChEBI" id="CHEBI:15378"/>
        <dbReference type="ChEBI" id="CHEBI:29067"/>
        <dbReference type="ChEBI" id="CHEBI:43474"/>
        <dbReference type="ChEBI" id="CHEBI:59918"/>
        <dbReference type="EC" id="3.6.1.7"/>
    </reaction>
</comment>
<keyword evidence="13" id="KW-1185">Reference proteome</keyword>
<evidence type="ECO:0000313" key="12">
    <source>
        <dbReference type="EMBL" id="EPD14025.1"/>
    </source>
</evidence>
<dbReference type="InterPro" id="IPR004421">
    <property type="entry name" value="Carbamoyltransferase_HypF"/>
</dbReference>
<evidence type="ECO:0000256" key="2">
    <source>
        <dbReference type="ARBA" id="ARBA00008097"/>
    </source>
</evidence>
<dbReference type="PROSITE" id="PS51160">
    <property type="entry name" value="ACYLPHOSPHATASE_3"/>
    <property type="match status" value="1"/>
</dbReference>
<dbReference type="GO" id="GO:0003725">
    <property type="term" value="F:double-stranded RNA binding"/>
    <property type="evidence" value="ECO:0007669"/>
    <property type="project" value="InterPro"/>
</dbReference>
<evidence type="ECO:0000256" key="7">
    <source>
        <dbReference type="ARBA" id="ARBA00048220"/>
    </source>
</evidence>
<dbReference type="RefSeq" id="WP_016389596.1">
    <property type="nucleotide sequence ID" value="NZ_KE646805.1"/>
</dbReference>
<dbReference type="EC" id="6.2.-.-" evidence="8"/>
<dbReference type="AlphaFoldDB" id="A0AB33Z3V0"/>
<comment type="caution">
    <text evidence="12">The sequence shown here is derived from an EMBL/GenBank/DDBJ whole genome shotgun (WGS) entry which is preliminary data.</text>
</comment>
<dbReference type="Gene3D" id="3.30.110.120">
    <property type="match status" value="1"/>
</dbReference>
<dbReference type="InterPro" id="IPR001792">
    <property type="entry name" value="Acylphosphatase-like_dom"/>
</dbReference>
<dbReference type="Pfam" id="PF22521">
    <property type="entry name" value="HypF_C_2"/>
    <property type="match status" value="1"/>
</dbReference>
<evidence type="ECO:0000259" key="11">
    <source>
        <dbReference type="PROSITE" id="PS51163"/>
    </source>
</evidence>
<name>A0AB33Z3V0_9GAMM</name>
<dbReference type="SUPFAM" id="SSF55821">
    <property type="entry name" value="YrdC/RibB"/>
    <property type="match status" value="1"/>
</dbReference>
<dbReference type="Pfam" id="PF07503">
    <property type="entry name" value="zf-HYPF"/>
    <property type="match status" value="2"/>
</dbReference>
<dbReference type="EMBL" id="ASHL01000001">
    <property type="protein sequence ID" value="EPD14025.1"/>
    <property type="molecule type" value="Genomic_DNA"/>
</dbReference>
<dbReference type="GO" id="GO:0016874">
    <property type="term" value="F:ligase activity"/>
    <property type="evidence" value="ECO:0007669"/>
    <property type="project" value="UniProtKB-UniRule"/>
</dbReference>
<keyword evidence="4" id="KW-0479">Metal-binding</keyword>
<dbReference type="GO" id="GO:0003998">
    <property type="term" value="F:acylphosphatase activity"/>
    <property type="evidence" value="ECO:0007669"/>
    <property type="project" value="UniProtKB-EC"/>
</dbReference>
<evidence type="ECO:0000313" key="13">
    <source>
        <dbReference type="Proteomes" id="UP000015462"/>
    </source>
</evidence>
<dbReference type="InterPro" id="IPR036046">
    <property type="entry name" value="Acylphosphatase-like_dom_sf"/>
</dbReference>
<dbReference type="Gene3D" id="3.90.870.50">
    <property type="match status" value="1"/>
</dbReference>
<feature type="active site" evidence="9">
    <location>
        <position position="22"/>
    </location>
</feature>
<organism evidence="12 13">
    <name type="scientific">Cycloclasticus pugetii</name>
    <dbReference type="NCBI Taxonomy" id="34068"/>
    <lineage>
        <taxon>Bacteria</taxon>
        <taxon>Pseudomonadati</taxon>
        <taxon>Pseudomonadota</taxon>
        <taxon>Gammaproteobacteria</taxon>
        <taxon>Thiotrichales</taxon>
        <taxon>Piscirickettsiaceae</taxon>
        <taxon>Cycloclasticus</taxon>
    </lineage>
</organism>
<evidence type="ECO:0000256" key="1">
    <source>
        <dbReference type="ARBA" id="ARBA00004711"/>
    </source>
</evidence>
<dbReference type="InterPro" id="IPR041440">
    <property type="entry name" value="HypF_C"/>
</dbReference>
<dbReference type="Proteomes" id="UP000015462">
    <property type="component" value="Unassembled WGS sequence"/>
</dbReference>
<protein>
    <recommendedName>
        <fullName evidence="8">Carbamoyltransferase HypF</fullName>
        <ecNumber evidence="8">6.2.-.-</ecNumber>
    </recommendedName>
</protein>
<keyword evidence="3" id="KW-0436">Ligase</keyword>
<feature type="domain" description="Acylphosphatase-like" evidence="10">
    <location>
        <begin position="7"/>
        <end position="93"/>
    </location>
</feature>
<dbReference type="InterPro" id="IPR055128">
    <property type="entry name" value="HypF_C_2"/>
</dbReference>
<comment type="catalytic activity">
    <reaction evidence="7 8">
        <text>C-terminal L-cysteinyl-[HypE protein] + carbamoyl phosphate + ATP + H2O = C-terminal S-carboxamide-L-cysteinyl-[HypE protein] + AMP + phosphate + diphosphate + H(+)</text>
        <dbReference type="Rhea" id="RHEA:55636"/>
        <dbReference type="Rhea" id="RHEA-COMP:14247"/>
        <dbReference type="Rhea" id="RHEA-COMP:14392"/>
        <dbReference type="ChEBI" id="CHEBI:15377"/>
        <dbReference type="ChEBI" id="CHEBI:15378"/>
        <dbReference type="ChEBI" id="CHEBI:30616"/>
        <dbReference type="ChEBI" id="CHEBI:33019"/>
        <dbReference type="ChEBI" id="CHEBI:43474"/>
        <dbReference type="ChEBI" id="CHEBI:58228"/>
        <dbReference type="ChEBI" id="CHEBI:76913"/>
        <dbReference type="ChEBI" id="CHEBI:139126"/>
        <dbReference type="ChEBI" id="CHEBI:456215"/>
    </reaction>
</comment>
<keyword evidence="6" id="KW-0862">Zinc</keyword>
<dbReference type="InterPro" id="IPR051060">
    <property type="entry name" value="Carbamoyltrans_HypF-like"/>
</dbReference>
<dbReference type="GO" id="GO:0051604">
    <property type="term" value="P:protein maturation"/>
    <property type="evidence" value="ECO:0007669"/>
    <property type="project" value="TreeGrafter"/>
</dbReference>
<dbReference type="SUPFAM" id="SSF54975">
    <property type="entry name" value="Acylphosphatase/BLUF domain-like"/>
    <property type="match status" value="1"/>
</dbReference>